<proteinExistence type="predicted"/>
<dbReference type="Proteomes" id="UP001159364">
    <property type="component" value="Linkage Group LG06"/>
</dbReference>
<keyword evidence="3" id="KW-1185">Reference proteome</keyword>
<name>A0AAV8T4K0_9ROSI</name>
<reference evidence="2 3" key="1">
    <citation type="submission" date="2021-09" db="EMBL/GenBank/DDBJ databases">
        <title>Genomic insights and catalytic innovation underlie evolution of tropane alkaloids biosynthesis.</title>
        <authorList>
            <person name="Wang Y.-J."/>
            <person name="Tian T."/>
            <person name="Huang J.-P."/>
            <person name="Huang S.-X."/>
        </authorList>
    </citation>
    <scope>NUCLEOTIDE SEQUENCE [LARGE SCALE GENOMIC DNA]</scope>
    <source>
        <strain evidence="2">KIB-2018</strain>
        <tissue evidence="2">Leaf</tissue>
    </source>
</reference>
<gene>
    <name evidence="2" type="ORF">K2173_004471</name>
</gene>
<evidence type="ECO:0000313" key="2">
    <source>
        <dbReference type="EMBL" id="KAJ8761695.1"/>
    </source>
</evidence>
<sequence length="169" mass="19296">MQRHAGNEKLVVSDITVELVHWCKAEETRNLKEHSYPTFDRLSSSKPPDPNSGFGLWNGVDMEDIPPDLHLNPQRRYLEKSDKEGVDVNDENMDEDKVSSGASNDGEDEYIDIENGNKGTLDMKSKFLNFMDFSCAKWNYQGAASSKFRRILCNLCKIYHPHLIALLET</sequence>
<evidence type="ECO:0000256" key="1">
    <source>
        <dbReference type="SAM" id="MobiDB-lite"/>
    </source>
</evidence>
<accession>A0AAV8T4K0</accession>
<evidence type="ECO:0000313" key="3">
    <source>
        <dbReference type="Proteomes" id="UP001159364"/>
    </source>
</evidence>
<feature type="compositionally biased region" description="Basic and acidic residues" evidence="1">
    <location>
        <begin position="76"/>
        <end position="86"/>
    </location>
</feature>
<comment type="caution">
    <text evidence="2">The sequence shown here is derived from an EMBL/GenBank/DDBJ whole genome shotgun (WGS) entry which is preliminary data.</text>
</comment>
<feature type="region of interest" description="Disordered" evidence="1">
    <location>
        <begin position="68"/>
        <end position="113"/>
    </location>
</feature>
<dbReference type="EMBL" id="JAIWQS010000006">
    <property type="protein sequence ID" value="KAJ8761695.1"/>
    <property type="molecule type" value="Genomic_DNA"/>
</dbReference>
<dbReference type="AlphaFoldDB" id="A0AAV8T4K0"/>
<protein>
    <submittedName>
        <fullName evidence="2">Uncharacterized protein</fullName>
    </submittedName>
</protein>
<organism evidence="2 3">
    <name type="scientific">Erythroxylum novogranatense</name>
    <dbReference type="NCBI Taxonomy" id="1862640"/>
    <lineage>
        <taxon>Eukaryota</taxon>
        <taxon>Viridiplantae</taxon>
        <taxon>Streptophyta</taxon>
        <taxon>Embryophyta</taxon>
        <taxon>Tracheophyta</taxon>
        <taxon>Spermatophyta</taxon>
        <taxon>Magnoliopsida</taxon>
        <taxon>eudicotyledons</taxon>
        <taxon>Gunneridae</taxon>
        <taxon>Pentapetalae</taxon>
        <taxon>rosids</taxon>
        <taxon>fabids</taxon>
        <taxon>Malpighiales</taxon>
        <taxon>Erythroxylaceae</taxon>
        <taxon>Erythroxylum</taxon>
    </lineage>
</organism>